<dbReference type="PANTHER" id="PTHR24305">
    <property type="entry name" value="CYTOCHROME P450"/>
    <property type="match status" value="1"/>
</dbReference>
<dbReference type="EMBL" id="CP071090">
    <property type="protein sequence ID" value="QSQ25793.1"/>
    <property type="molecule type" value="Genomic_DNA"/>
</dbReference>
<name>A0ABX7P5P1_9BACT</name>
<dbReference type="InterPro" id="IPR050121">
    <property type="entry name" value="Cytochrome_P450_monoxygenase"/>
</dbReference>
<dbReference type="PRINTS" id="PR00465">
    <property type="entry name" value="EP450IV"/>
</dbReference>
<dbReference type="RefSeq" id="WP_206727344.1">
    <property type="nucleotide sequence ID" value="NZ_CP071090.1"/>
</dbReference>
<comment type="similarity">
    <text evidence="1">Belongs to the cytochrome P450 family.</text>
</comment>
<sequence length="409" mass="45823">MDTPPDEIDFVREMRTRSYAEGGVFWTQRGDLGVFEPEAAQKINALNYGDLTLPDKLADLLRGRKGEPVSWKHVRAAWLPHMKRLSGPESVTQLAERMEALLEARLERSLDLVWMAQEVCTQALVPMVVANLPRADVTRVLRDQNLKLARLLSVEPLRETFWQELRAIWIQVGAGSAVRNELRGRAKGRRPRQLDLTDPIVDLLPELGLDRAVDAVTAVLTAIAGPPGATAACVLYELTRRPDHAARLTRELESVSREELYGAPTRVAPATHRFVKETMRMWSSPLFLARSARTDIQLEQTCLKSGQRYFVSPHLAHHDPKHWKDPETFDPDRWLPDAANGPCSGASYVPFGWSPTTCIGAGLGIAQLIVLCHLMCTRYRIQLSEPAALRMVLAAVPLPQNFKGTLTRR</sequence>
<dbReference type="Gene3D" id="1.10.630.10">
    <property type="entry name" value="Cytochrome P450"/>
    <property type="match status" value="1"/>
</dbReference>
<dbReference type="InterPro" id="IPR001128">
    <property type="entry name" value="Cyt_P450"/>
</dbReference>
<evidence type="ECO:0000256" key="1">
    <source>
        <dbReference type="ARBA" id="ARBA00010617"/>
    </source>
</evidence>
<organism evidence="4 5">
    <name type="scientific">Pyxidicoccus parkwayensis</name>
    <dbReference type="NCBI Taxonomy" id="2813578"/>
    <lineage>
        <taxon>Bacteria</taxon>
        <taxon>Pseudomonadati</taxon>
        <taxon>Myxococcota</taxon>
        <taxon>Myxococcia</taxon>
        <taxon>Myxococcales</taxon>
        <taxon>Cystobacterineae</taxon>
        <taxon>Myxococcaceae</taxon>
        <taxon>Pyxidicoccus</taxon>
    </lineage>
</organism>
<dbReference type="CDD" id="cd00302">
    <property type="entry name" value="cytochrome_P450"/>
    <property type="match status" value="1"/>
</dbReference>
<dbReference type="InterPro" id="IPR002403">
    <property type="entry name" value="Cyt_P450_E_grp-IV"/>
</dbReference>
<gene>
    <name evidence="4" type="ORF">JY651_13045</name>
</gene>
<keyword evidence="2" id="KW-0479">Metal-binding</keyword>
<keyword evidence="5" id="KW-1185">Reference proteome</keyword>
<evidence type="ECO:0000313" key="5">
    <source>
        <dbReference type="Proteomes" id="UP000662747"/>
    </source>
</evidence>
<evidence type="ECO:0000256" key="2">
    <source>
        <dbReference type="ARBA" id="ARBA00022723"/>
    </source>
</evidence>
<keyword evidence="3" id="KW-0408">Iron</keyword>
<dbReference type="Proteomes" id="UP000662747">
    <property type="component" value="Chromosome"/>
</dbReference>
<dbReference type="InterPro" id="IPR036396">
    <property type="entry name" value="Cyt_P450_sf"/>
</dbReference>
<dbReference type="PANTHER" id="PTHR24305:SF166">
    <property type="entry name" value="CYTOCHROME P450 12A4, MITOCHONDRIAL-RELATED"/>
    <property type="match status" value="1"/>
</dbReference>
<reference evidence="4 5" key="1">
    <citation type="submission" date="2021-02" db="EMBL/GenBank/DDBJ databases">
        <title>De Novo genome assembly of isolated myxobacteria.</title>
        <authorList>
            <person name="Stevens D.C."/>
        </authorList>
    </citation>
    <scope>NUCLEOTIDE SEQUENCE [LARGE SCALE GENOMIC DNA]</scope>
    <source>
        <strain evidence="5">SCPEA02</strain>
    </source>
</reference>
<accession>A0ABX7P5P1</accession>
<evidence type="ECO:0000256" key="3">
    <source>
        <dbReference type="ARBA" id="ARBA00023004"/>
    </source>
</evidence>
<dbReference type="Pfam" id="PF00067">
    <property type="entry name" value="p450"/>
    <property type="match status" value="1"/>
</dbReference>
<proteinExistence type="inferred from homology"/>
<dbReference type="SUPFAM" id="SSF48264">
    <property type="entry name" value="Cytochrome P450"/>
    <property type="match status" value="1"/>
</dbReference>
<protein>
    <submittedName>
        <fullName evidence="4">Cytochrome P450</fullName>
    </submittedName>
</protein>
<evidence type="ECO:0000313" key="4">
    <source>
        <dbReference type="EMBL" id="QSQ25793.1"/>
    </source>
</evidence>